<sequence length="469" mass="49108">MQTRKDLYQAHKLMQQRLGMALLQAEPDVPESPMRRHNVAMFCGIIVALLVTAAFGIWGLIKPGAATNLEAAGQLLVEEETGAKYVYSQEQKRLLPVANYVSALLLLDSTNFEVRNVTAASLAKYPRGPLVGIAGAPDSLPPREKLIKGPWSVCVTEAPDATGTAVPYVTLVGGDAVGGTPIGTGALVVTNGQENWVVWNDQRMKTGDAGVRVLNARPKRVPSTWINAVPVGPDFKAPGIPGIGKKTRGPDGRTAAIGRVYTVKGVGGAPDRWYVLLADGLATVNVTQATLLLEEPGLKRAYGGKAAMPLELDAATANSASSGRTLTVGGMPTSLPRPVAASSSPLCSVYADTQNGSAKARVTVGGTLVIPAPSVRGDQEHFDQVLMPAGSAVLGGLLPGDGQKASVQTYFLISDQGRRYQLQSGEQINKLGYGAEDVAPIPGNLVHLLPEGPALDPQVARSPLQVTAQ</sequence>
<reference evidence="11" key="1">
    <citation type="submission" date="2022-06" db="EMBL/GenBank/DDBJ databases">
        <title>Sequencing the genomes of 1000 actinobacteria strains.</title>
        <authorList>
            <person name="Klenk H.-P."/>
        </authorList>
    </citation>
    <scope>NUCLEOTIDE SEQUENCE</scope>
    <source>
        <strain evidence="11">DSM 46694</strain>
    </source>
</reference>
<keyword evidence="8 10" id="KW-1133">Transmembrane helix</keyword>
<dbReference type="GO" id="GO:0005886">
    <property type="term" value="C:plasma membrane"/>
    <property type="evidence" value="ECO:0007669"/>
    <property type="project" value="UniProtKB-SubCell"/>
</dbReference>
<proteinExistence type="inferred from homology"/>
<dbReference type="GO" id="GO:0016787">
    <property type="term" value="F:hydrolase activity"/>
    <property type="evidence" value="ECO:0007669"/>
    <property type="project" value="UniProtKB-KW"/>
</dbReference>
<dbReference type="GO" id="GO:0005576">
    <property type="term" value="C:extracellular region"/>
    <property type="evidence" value="ECO:0007669"/>
    <property type="project" value="TreeGrafter"/>
</dbReference>
<dbReference type="InterPro" id="IPR007795">
    <property type="entry name" value="T7SS_EccB"/>
</dbReference>
<dbReference type="RefSeq" id="WP_253752022.1">
    <property type="nucleotide sequence ID" value="NZ_BAABKA010000027.1"/>
</dbReference>
<evidence type="ECO:0000256" key="2">
    <source>
        <dbReference type="ARBA" id="ARBA00008149"/>
    </source>
</evidence>
<gene>
    <name evidence="11" type="ORF">HD597_008953</name>
</gene>
<evidence type="ECO:0000256" key="3">
    <source>
        <dbReference type="ARBA" id="ARBA00022475"/>
    </source>
</evidence>
<dbReference type="EMBL" id="JAMZEB010000002">
    <property type="protein sequence ID" value="MCP2361933.1"/>
    <property type="molecule type" value="Genomic_DNA"/>
</dbReference>
<keyword evidence="9 10" id="KW-0472">Membrane</keyword>
<evidence type="ECO:0000256" key="9">
    <source>
        <dbReference type="ARBA" id="ARBA00023136"/>
    </source>
</evidence>
<dbReference type="GO" id="GO:0005524">
    <property type="term" value="F:ATP binding"/>
    <property type="evidence" value="ECO:0007669"/>
    <property type="project" value="UniProtKB-KW"/>
</dbReference>
<comment type="caution">
    <text evidence="11">The sequence shown here is derived from an EMBL/GenBank/DDBJ whole genome shotgun (WGS) entry which is preliminary data.</text>
</comment>
<evidence type="ECO:0000256" key="10">
    <source>
        <dbReference type="SAM" id="Phobius"/>
    </source>
</evidence>
<accession>A0A9X2GX10</accession>
<dbReference type="AlphaFoldDB" id="A0A9X2GX10"/>
<dbReference type="PANTHER" id="PTHR40765">
    <property type="entry name" value="ESX-2 SECRETION SYSTEM ATPASE ECCB2"/>
    <property type="match status" value="1"/>
</dbReference>
<evidence type="ECO:0000256" key="7">
    <source>
        <dbReference type="ARBA" id="ARBA00022840"/>
    </source>
</evidence>
<evidence type="ECO:0000256" key="6">
    <source>
        <dbReference type="ARBA" id="ARBA00022801"/>
    </source>
</evidence>
<keyword evidence="12" id="KW-1185">Reference proteome</keyword>
<keyword evidence="5" id="KW-0547">Nucleotide-binding</keyword>
<evidence type="ECO:0000313" key="12">
    <source>
        <dbReference type="Proteomes" id="UP001139648"/>
    </source>
</evidence>
<keyword evidence="4 10" id="KW-0812">Transmembrane</keyword>
<name>A0A9X2GX10_9ACTN</name>
<evidence type="ECO:0000256" key="1">
    <source>
        <dbReference type="ARBA" id="ARBA00004162"/>
    </source>
</evidence>
<dbReference type="Proteomes" id="UP001139648">
    <property type="component" value="Unassembled WGS sequence"/>
</dbReference>
<dbReference type="InterPro" id="IPR044857">
    <property type="entry name" value="T7SS_EccB_R1"/>
</dbReference>
<keyword evidence="7" id="KW-0067">ATP-binding</keyword>
<dbReference type="PANTHER" id="PTHR40765:SF2">
    <property type="entry name" value="ESX-2 SECRETION SYSTEM ATPASE ECCB2"/>
    <property type="match status" value="1"/>
</dbReference>
<dbReference type="NCBIfam" id="TIGR03919">
    <property type="entry name" value="T7SS_EccB"/>
    <property type="match status" value="1"/>
</dbReference>
<evidence type="ECO:0000256" key="5">
    <source>
        <dbReference type="ARBA" id="ARBA00022741"/>
    </source>
</evidence>
<evidence type="ECO:0000256" key="8">
    <source>
        <dbReference type="ARBA" id="ARBA00022989"/>
    </source>
</evidence>
<dbReference type="Gene3D" id="3.30.2390.20">
    <property type="entry name" value="Type VII secretion system EccB, repeat 1 domain"/>
    <property type="match status" value="1"/>
</dbReference>
<keyword evidence="3" id="KW-1003">Cell membrane</keyword>
<organism evidence="11 12">
    <name type="scientific">Nonomuraea thailandensis</name>
    <dbReference type="NCBI Taxonomy" id="1188745"/>
    <lineage>
        <taxon>Bacteria</taxon>
        <taxon>Bacillati</taxon>
        <taxon>Actinomycetota</taxon>
        <taxon>Actinomycetes</taxon>
        <taxon>Streptosporangiales</taxon>
        <taxon>Streptosporangiaceae</taxon>
        <taxon>Nonomuraea</taxon>
    </lineage>
</organism>
<evidence type="ECO:0000256" key="4">
    <source>
        <dbReference type="ARBA" id="ARBA00022692"/>
    </source>
</evidence>
<comment type="similarity">
    <text evidence="2">Belongs to the EccB family.</text>
</comment>
<feature type="transmembrane region" description="Helical" evidence="10">
    <location>
        <begin position="39"/>
        <end position="61"/>
    </location>
</feature>
<comment type="subcellular location">
    <subcellularLocation>
        <location evidence="1">Cell membrane</location>
        <topology evidence="1">Single-pass membrane protein</topology>
    </subcellularLocation>
</comment>
<evidence type="ECO:0000313" key="11">
    <source>
        <dbReference type="EMBL" id="MCP2361933.1"/>
    </source>
</evidence>
<protein>
    <submittedName>
        <fullName evidence="11">Type VII secretion protein EccB</fullName>
    </submittedName>
</protein>
<dbReference type="Pfam" id="PF05108">
    <property type="entry name" value="T7SS_ESX1_EccB"/>
    <property type="match status" value="1"/>
</dbReference>
<dbReference type="InterPro" id="IPR042485">
    <property type="entry name" value="T7SS_EccB_R3"/>
</dbReference>
<keyword evidence="6" id="KW-0378">Hydrolase</keyword>
<dbReference type="Gene3D" id="2.40.50.910">
    <property type="entry name" value="Type VII secretion system EccB, repeat 3 domain"/>
    <property type="match status" value="1"/>
</dbReference>